<evidence type="ECO:0000256" key="1">
    <source>
        <dbReference type="SAM" id="SignalP"/>
    </source>
</evidence>
<dbReference type="OMA" id="KSECNGE"/>
<dbReference type="InParanoid" id="G0MD40"/>
<keyword evidence="1" id="KW-0732">Signal</keyword>
<dbReference type="EMBL" id="GL379790">
    <property type="protein sequence ID" value="EGT49770.1"/>
    <property type="molecule type" value="Genomic_DNA"/>
</dbReference>
<feature type="chain" id="PRO_5003403094" evidence="1">
    <location>
        <begin position="17"/>
        <end position="201"/>
    </location>
</feature>
<dbReference type="HOGENOM" id="CLU_099981_0_0_1"/>
<organism evidence="3">
    <name type="scientific">Caenorhabditis brenneri</name>
    <name type="common">Nematode worm</name>
    <dbReference type="NCBI Taxonomy" id="135651"/>
    <lineage>
        <taxon>Eukaryota</taxon>
        <taxon>Metazoa</taxon>
        <taxon>Ecdysozoa</taxon>
        <taxon>Nematoda</taxon>
        <taxon>Chromadorea</taxon>
        <taxon>Rhabditida</taxon>
        <taxon>Rhabditina</taxon>
        <taxon>Rhabditomorpha</taxon>
        <taxon>Rhabditoidea</taxon>
        <taxon>Rhabditidae</taxon>
        <taxon>Peloderinae</taxon>
        <taxon>Caenorhabditis</taxon>
    </lineage>
</organism>
<feature type="signal peptide" evidence="1">
    <location>
        <begin position="1"/>
        <end position="16"/>
    </location>
</feature>
<dbReference type="Proteomes" id="UP000008068">
    <property type="component" value="Unassembled WGS sequence"/>
</dbReference>
<dbReference type="AlphaFoldDB" id="G0MD40"/>
<reference evidence="3" key="1">
    <citation type="submission" date="2011-07" db="EMBL/GenBank/DDBJ databases">
        <authorList>
            <consortium name="Caenorhabditis brenneri Sequencing and Analysis Consortium"/>
            <person name="Wilson R.K."/>
        </authorList>
    </citation>
    <scope>NUCLEOTIDE SEQUENCE [LARGE SCALE GENOMIC DNA]</scope>
    <source>
        <strain evidence="3">PB2801</strain>
    </source>
</reference>
<name>G0MD40_CAEBE</name>
<dbReference type="eggNOG" id="ENOG502TIA0">
    <property type="taxonomic scope" value="Eukaryota"/>
</dbReference>
<evidence type="ECO:0000313" key="3">
    <source>
        <dbReference type="Proteomes" id="UP000008068"/>
    </source>
</evidence>
<sequence>MKFLLTALLLVHTVQSIVDDTGFSRGACLQTINLARAAFAEKLQVANMNSLNYNKRLEGAIHQQLSFVDGCPSPSIISHKNLDIYLNVQGQEDLIVELLSGTDNTVLACVKSECNGEPIVSIVTDVSDSVPIAGAPGTECPSDRFAMSNGLCALKRNARRNWSLWGTIKQGYQAAEKWVEEKVVEPVAKTGKEIGEALNSM</sequence>
<keyword evidence="3" id="KW-1185">Reference proteome</keyword>
<dbReference type="OrthoDB" id="5864710at2759"/>
<evidence type="ECO:0000313" key="2">
    <source>
        <dbReference type="EMBL" id="EGT49770.1"/>
    </source>
</evidence>
<gene>
    <name evidence="2" type="ORF">CAEBREN_15080</name>
</gene>
<protein>
    <submittedName>
        <fullName evidence="2">Uncharacterized protein</fullName>
    </submittedName>
</protein>
<proteinExistence type="predicted"/>
<accession>G0MD40</accession>